<dbReference type="EMBL" id="JAQIZT010000014">
    <property type="protein sequence ID" value="KAJ6972313.1"/>
    <property type="molecule type" value="Genomic_DNA"/>
</dbReference>
<name>A0AAD6LS73_9ROSI</name>
<accession>A0AAD6LS73</accession>
<reference evidence="1" key="1">
    <citation type="journal article" date="2023" name="Mol. Ecol. Resour.">
        <title>Chromosome-level genome assembly of a triploid poplar Populus alba 'Berolinensis'.</title>
        <authorList>
            <person name="Chen S."/>
            <person name="Yu Y."/>
            <person name="Wang X."/>
            <person name="Wang S."/>
            <person name="Zhang T."/>
            <person name="Zhou Y."/>
            <person name="He R."/>
            <person name="Meng N."/>
            <person name="Wang Y."/>
            <person name="Liu W."/>
            <person name="Liu Z."/>
            <person name="Liu J."/>
            <person name="Guo Q."/>
            <person name="Huang H."/>
            <person name="Sederoff R.R."/>
            <person name="Wang G."/>
            <person name="Qu G."/>
            <person name="Chen S."/>
        </authorList>
    </citation>
    <scope>NUCLEOTIDE SEQUENCE</scope>
    <source>
        <strain evidence="1">SC-2020</strain>
    </source>
</reference>
<sequence>MFRRRKATFKVVVHGISEENPHTVNLPHKALCQKLQGDANRREGERLYMHRKTSLVWRVIFDNEK</sequence>
<protein>
    <submittedName>
        <fullName evidence="1">Uncharacterized protein</fullName>
    </submittedName>
</protein>
<organism evidence="1 2">
    <name type="scientific">Populus alba x Populus x berolinensis</name>
    <dbReference type="NCBI Taxonomy" id="444605"/>
    <lineage>
        <taxon>Eukaryota</taxon>
        <taxon>Viridiplantae</taxon>
        <taxon>Streptophyta</taxon>
        <taxon>Embryophyta</taxon>
        <taxon>Tracheophyta</taxon>
        <taxon>Spermatophyta</taxon>
        <taxon>Magnoliopsida</taxon>
        <taxon>eudicotyledons</taxon>
        <taxon>Gunneridae</taxon>
        <taxon>Pentapetalae</taxon>
        <taxon>rosids</taxon>
        <taxon>fabids</taxon>
        <taxon>Malpighiales</taxon>
        <taxon>Salicaceae</taxon>
        <taxon>Saliceae</taxon>
        <taxon>Populus</taxon>
    </lineage>
</organism>
<keyword evidence="2" id="KW-1185">Reference proteome</keyword>
<dbReference type="AlphaFoldDB" id="A0AAD6LS73"/>
<comment type="caution">
    <text evidence="1">The sequence shown here is derived from an EMBL/GenBank/DDBJ whole genome shotgun (WGS) entry which is preliminary data.</text>
</comment>
<gene>
    <name evidence="1" type="ORF">NC653_032783</name>
</gene>
<evidence type="ECO:0000313" key="1">
    <source>
        <dbReference type="EMBL" id="KAJ6972313.1"/>
    </source>
</evidence>
<proteinExistence type="predicted"/>
<evidence type="ECO:0000313" key="2">
    <source>
        <dbReference type="Proteomes" id="UP001164929"/>
    </source>
</evidence>
<dbReference type="Proteomes" id="UP001164929">
    <property type="component" value="Chromosome 14"/>
</dbReference>